<organism evidence="1 2">
    <name type="scientific">SAR86 cluster bacterium</name>
    <dbReference type="NCBI Taxonomy" id="2030880"/>
    <lineage>
        <taxon>Bacteria</taxon>
        <taxon>Pseudomonadati</taxon>
        <taxon>Pseudomonadota</taxon>
        <taxon>Gammaproteobacteria</taxon>
        <taxon>SAR86 cluster</taxon>
    </lineage>
</organism>
<dbReference type="Gene3D" id="1.10.1510.10">
    <property type="entry name" value="Uncharacterised protein YqeY/AIM41 PF09424, N-terminal domain"/>
    <property type="match status" value="1"/>
</dbReference>
<dbReference type="InterPro" id="IPR023168">
    <property type="entry name" value="GatB_Yqey_C_2"/>
</dbReference>
<comment type="caution">
    <text evidence="1">The sequence shown here is derived from an EMBL/GenBank/DDBJ whole genome shotgun (WGS) entry which is preliminary data.</text>
</comment>
<dbReference type="Gene3D" id="1.10.10.410">
    <property type="match status" value="1"/>
</dbReference>
<evidence type="ECO:0000313" key="2">
    <source>
        <dbReference type="Proteomes" id="UP000253307"/>
    </source>
</evidence>
<proteinExistence type="predicted"/>
<dbReference type="Proteomes" id="UP000253307">
    <property type="component" value="Unassembled WGS sequence"/>
</dbReference>
<dbReference type="SUPFAM" id="SSF89095">
    <property type="entry name" value="GatB/YqeY motif"/>
    <property type="match status" value="1"/>
</dbReference>
<dbReference type="Pfam" id="PF09424">
    <property type="entry name" value="YqeY"/>
    <property type="match status" value="1"/>
</dbReference>
<dbReference type="GO" id="GO:0016884">
    <property type="term" value="F:carbon-nitrogen ligase activity, with glutamine as amido-N-donor"/>
    <property type="evidence" value="ECO:0007669"/>
    <property type="project" value="InterPro"/>
</dbReference>
<dbReference type="PANTHER" id="PTHR28055">
    <property type="entry name" value="ALTERED INHERITANCE OF MITOCHONDRIA PROTEIN 41, MITOCHONDRIAL"/>
    <property type="match status" value="1"/>
</dbReference>
<sequence>MSLLDQINQDIKSAMLEKRVLERDTLRMLLAEIKRYQIDEKAEATDEVVLTIINKMVKQRKDSIEQFTKGGRDDLASKEKDQLEVIKQYLPEQLSEDKIREIVEAGVNSTQASSMQDMGKVMGAIKSELQGKADMGLVSQIVKTALSS</sequence>
<dbReference type="PANTHER" id="PTHR28055:SF1">
    <property type="entry name" value="ALTERED INHERITANCE OF MITOCHONDRIA PROTEIN 41, MITOCHONDRIAL"/>
    <property type="match status" value="1"/>
</dbReference>
<dbReference type="InterPro" id="IPR003789">
    <property type="entry name" value="Asn/Gln_tRNA_amidoTrase-B-like"/>
</dbReference>
<protein>
    <submittedName>
        <fullName evidence="1">GatB/YqeY domain-containing protein</fullName>
    </submittedName>
</protein>
<evidence type="ECO:0000313" key="1">
    <source>
        <dbReference type="EMBL" id="RCL42545.1"/>
    </source>
</evidence>
<accession>A0A368BZM1</accession>
<dbReference type="InterPro" id="IPR019004">
    <property type="entry name" value="YqeY/Aim41"/>
</dbReference>
<dbReference type="AlphaFoldDB" id="A0A368BZM1"/>
<name>A0A368BZM1_9GAMM</name>
<reference evidence="1 2" key="1">
    <citation type="journal article" date="2018" name="Microbiome">
        <title>Fine metagenomic profile of the Mediterranean stratified and mixed water columns revealed by assembly and recruitment.</title>
        <authorList>
            <person name="Haro-Moreno J.M."/>
            <person name="Lopez-Perez M."/>
            <person name="De La Torre J.R."/>
            <person name="Picazo A."/>
            <person name="Camacho A."/>
            <person name="Rodriguez-Valera F."/>
        </authorList>
    </citation>
    <scope>NUCLEOTIDE SEQUENCE [LARGE SCALE GENOMIC DNA]</scope>
    <source>
        <strain evidence="1">MED-G82</strain>
    </source>
</reference>
<gene>
    <name evidence="1" type="ORF">DBW96_00680</name>
</gene>
<dbReference type="InterPro" id="IPR042184">
    <property type="entry name" value="YqeY/Aim41_N"/>
</dbReference>
<dbReference type="EMBL" id="QOPE01000003">
    <property type="protein sequence ID" value="RCL42545.1"/>
    <property type="molecule type" value="Genomic_DNA"/>
</dbReference>